<feature type="domain" description="Membrane iron-sulfur containing protein FtrD-like" evidence="3">
    <location>
        <begin position="298"/>
        <end position="400"/>
    </location>
</feature>
<feature type="domain" description="YHS" evidence="2">
    <location>
        <begin position="408"/>
        <end position="453"/>
    </location>
</feature>
<protein>
    <submittedName>
        <fullName evidence="4">DUF2318 domain-containing protein</fullName>
    </submittedName>
</protein>
<dbReference type="Pfam" id="PF04945">
    <property type="entry name" value="YHS"/>
    <property type="match status" value="1"/>
</dbReference>
<dbReference type="InterPro" id="IPR007029">
    <property type="entry name" value="YHS_dom"/>
</dbReference>
<reference evidence="4 5" key="1">
    <citation type="submission" date="2017-12" db="EMBL/GenBank/DDBJ databases">
        <title>Phylogenetic diversity of female urinary microbiome.</title>
        <authorList>
            <person name="Thomas-White K."/>
            <person name="Wolfe A.J."/>
        </authorList>
    </citation>
    <scope>NUCLEOTIDE SEQUENCE [LARGE SCALE GENOMIC DNA]</scope>
    <source>
        <strain evidence="4 5">UMB0112</strain>
    </source>
</reference>
<feature type="transmembrane region" description="Helical" evidence="1">
    <location>
        <begin position="6"/>
        <end position="24"/>
    </location>
</feature>
<organism evidence="4 5">
    <name type="scientific">Campylobacter ureolyticus</name>
    <dbReference type="NCBI Taxonomy" id="827"/>
    <lineage>
        <taxon>Bacteria</taxon>
        <taxon>Pseudomonadati</taxon>
        <taxon>Campylobacterota</taxon>
        <taxon>Epsilonproteobacteria</taxon>
        <taxon>Campylobacterales</taxon>
        <taxon>Campylobacteraceae</taxon>
        <taxon>Campylobacter</taxon>
    </lineage>
</organism>
<proteinExistence type="predicted"/>
<name>A0A2I1NBV2_9BACT</name>
<feature type="transmembrane region" description="Helical" evidence="1">
    <location>
        <begin position="205"/>
        <end position="223"/>
    </location>
</feature>
<accession>A0A2I1NBV2</accession>
<keyword evidence="1" id="KW-0812">Transmembrane</keyword>
<sequence>MSIFFVHILDAFLPLVFFITLFYLKEKLINLVSLVFSAFVFGYFAYFIALKYPYGLRNLYLFTNSMLAFLFVISPILLFKIPKFIKFIVLFLITFGFGVKYFYISNGYAIFDNTLLDSLGIKNLGFILLGIVFFFVFYFCFKFSRKNINKKAFLIPVGIIFIIINLSYFISEVLLILMRKNVIETDTNILSFVAKSLHYEKSFCYFYIAVFILFGILTFFKFIKNSKKTKILDIKFRKEKAYNNSIKTNFFSIILSSIIALTTLLYYDLHASRPLMIDEPTIIEPNENDEFSFDINELKDNKLHRYAYISDDGKTIRFFLINKYPDRLVPTAVFDSCMICGDKGYVKRGDELICVACNVRIFLPSVGKMGGCNPIPFNFKIENNKLIIPFSEIMLGANYFSEVRQKLVTDPVSKNKIINLKAKFNYVYGDKTYFFESEENKKEFLKNPEKYVKKLTKANFRIEGYKEVKNDF</sequence>
<feature type="transmembrane region" description="Helical" evidence="1">
    <location>
        <begin position="124"/>
        <end position="141"/>
    </location>
</feature>
<dbReference type="AlphaFoldDB" id="A0A2I1NBV2"/>
<evidence type="ECO:0000256" key="1">
    <source>
        <dbReference type="SAM" id="Phobius"/>
    </source>
</evidence>
<comment type="caution">
    <text evidence="4">The sequence shown here is derived from an EMBL/GenBank/DDBJ whole genome shotgun (WGS) entry which is preliminary data.</text>
</comment>
<dbReference type="RefSeq" id="WP_101636369.1">
    <property type="nucleotide sequence ID" value="NZ_PKHU01000001.1"/>
</dbReference>
<dbReference type="Proteomes" id="UP000234639">
    <property type="component" value="Unassembled WGS sequence"/>
</dbReference>
<gene>
    <name evidence="4" type="ORF">CYJ41_00045</name>
</gene>
<evidence type="ECO:0000259" key="2">
    <source>
        <dbReference type="Pfam" id="PF04945"/>
    </source>
</evidence>
<dbReference type="InterPro" id="IPR018758">
    <property type="entry name" value="FtrD-like"/>
</dbReference>
<evidence type="ECO:0000313" key="5">
    <source>
        <dbReference type="Proteomes" id="UP000234639"/>
    </source>
</evidence>
<feature type="transmembrane region" description="Helical" evidence="1">
    <location>
        <begin position="61"/>
        <end position="79"/>
    </location>
</feature>
<keyword evidence="1" id="KW-1133">Transmembrane helix</keyword>
<feature type="transmembrane region" description="Helical" evidence="1">
    <location>
        <begin position="84"/>
        <end position="104"/>
    </location>
</feature>
<dbReference type="Pfam" id="PF10080">
    <property type="entry name" value="FtrD-like"/>
    <property type="match status" value="1"/>
</dbReference>
<feature type="transmembrane region" description="Helical" evidence="1">
    <location>
        <begin position="153"/>
        <end position="178"/>
    </location>
</feature>
<keyword evidence="1" id="KW-0472">Membrane</keyword>
<feature type="transmembrane region" description="Helical" evidence="1">
    <location>
        <begin position="244"/>
        <end position="267"/>
    </location>
</feature>
<evidence type="ECO:0000259" key="3">
    <source>
        <dbReference type="Pfam" id="PF10080"/>
    </source>
</evidence>
<evidence type="ECO:0000313" key="4">
    <source>
        <dbReference type="EMBL" id="PKZ29869.1"/>
    </source>
</evidence>
<dbReference type="EMBL" id="PKHU01000001">
    <property type="protein sequence ID" value="PKZ29869.1"/>
    <property type="molecule type" value="Genomic_DNA"/>
</dbReference>
<feature type="transmembrane region" description="Helical" evidence="1">
    <location>
        <begin position="31"/>
        <end position="49"/>
    </location>
</feature>